<name>A0ABX1VJX2_9PLAN</name>
<gene>
    <name evidence="2" type="ORF">LzC2_42060</name>
</gene>
<proteinExistence type="predicted"/>
<dbReference type="InterPro" id="IPR000835">
    <property type="entry name" value="HTH_MarR-typ"/>
</dbReference>
<dbReference type="InterPro" id="IPR036390">
    <property type="entry name" value="WH_DNA-bd_sf"/>
</dbReference>
<dbReference type="Proteomes" id="UP000609651">
    <property type="component" value="Unassembled WGS sequence"/>
</dbReference>
<dbReference type="SMART" id="SM00347">
    <property type="entry name" value="HTH_MARR"/>
    <property type="match status" value="1"/>
</dbReference>
<reference evidence="2 3" key="1">
    <citation type="journal article" date="2020" name="Syst. Appl. Microbiol.">
        <title>Alienimonas chondri sp. nov., a novel planctomycete isolated from the biofilm of the red alga Chondrus crispus.</title>
        <authorList>
            <person name="Vitorino I."/>
            <person name="Albuquerque L."/>
            <person name="Wiegand S."/>
            <person name="Kallscheuer N."/>
            <person name="da Costa M.S."/>
            <person name="Lobo-da-Cunha A."/>
            <person name="Jogler C."/>
            <person name="Lage O.M."/>
        </authorList>
    </citation>
    <scope>NUCLEOTIDE SEQUENCE [LARGE SCALE GENOMIC DNA]</scope>
    <source>
        <strain evidence="2 3">LzC2</strain>
    </source>
</reference>
<dbReference type="Gene3D" id="1.10.10.10">
    <property type="entry name" value="Winged helix-like DNA-binding domain superfamily/Winged helix DNA-binding domain"/>
    <property type="match status" value="1"/>
</dbReference>
<dbReference type="InterPro" id="IPR036388">
    <property type="entry name" value="WH-like_DNA-bd_sf"/>
</dbReference>
<organism evidence="2 3">
    <name type="scientific">Alienimonas chondri</name>
    <dbReference type="NCBI Taxonomy" id="2681879"/>
    <lineage>
        <taxon>Bacteria</taxon>
        <taxon>Pseudomonadati</taxon>
        <taxon>Planctomycetota</taxon>
        <taxon>Planctomycetia</taxon>
        <taxon>Planctomycetales</taxon>
        <taxon>Planctomycetaceae</taxon>
        <taxon>Alienimonas</taxon>
    </lineage>
</organism>
<feature type="domain" description="HTH marR-type" evidence="1">
    <location>
        <begin position="36"/>
        <end position="180"/>
    </location>
</feature>
<keyword evidence="3" id="KW-1185">Reference proteome</keyword>
<dbReference type="EMBL" id="WTPX01000291">
    <property type="protein sequence ID" value="NNJ28095.1"/>
    <property type="molecule type" value="Genomic_DNA"/>
</dbReference>
<protein>
    <recommendedName>
        <fullName evidence="1">HTH marR-type domain-containing protein</fullName>
    </recommendedName>
</protein>
<comment type="caution">
    <text evidence="2">The sequence shown here is derived from an EMBL/GenBank/DDBJ whole genome shotgun (WGS) entry which is preliminary data.</text>
</comment>
<evidence type="ECO:0000313" key="2">
    <source>
        <dbReference type="EMBL" id="NNJ28095.1"/>
    </source>
</evidence>
<dbReference type="SUPFAM" id="SSF46785">
    <property type="entry name" value="Winged helix' DNA-binding domain"/>
    <property type="match status" value="1"/>
</dbReference>
<dbReference type="PROSITE" id="PS50995">
    <property type="entry name" value="HTH_MARR_2"/>
    <property type="match status" value="1"/>
</dbReference>
<accession>A0ABX1VJX2</accession>
<evidence type="ECO:0000313" key="3">
    <source>
        <dbReference type="Proteomes" id="UP000609651"/>
    </source>
</evidence>
<dbReference type="PANTHER" id="PTHR33164:SF101">
    <property type="entry name" value="TRANSCRIPTIONAL REPRESSOR MPRA"/>
    <property type="match status" value="1"/>
</dbReference>
<dbReference type="PRINTS" id="PR00598">
    <property type="entry name" value="HTHMARR"/>
</dbReference>
<sequence length="182" mass="20032">MNPTPPPPISPPPASYPAPKGLAADIGKRCPFECAEVEAYLNLIRTADVLARQFDELFKARGLSQPLYNCLRILVGAEKTAAKCDGKPFHGLAIREIGDRLVAHAPDVTRLADRLENLGLAERRRCPSDRRSVRVFPTEKARTLLAELAEPVVALHRRQLGHLGEEKLARLSDLMVEARAGE</sequence>
<dbReference type="Pfam" id="PF12802">
    <property type="entry name" value="MarR_2"/>
    <property type="match status" value="1"/>
</dbReference>
<dbReference type="InterPro" id="IPR039422">
    <property type="entry name" value="MarR/SlyA-like"/>
</dbReference>
<dbReference type="PANTHER" id="PTHR33164">
    <property type="entry name" value="TRANSCRIPTIONAL REGULATOR, MARR FAMILY"/>
    <property type="match status" value="1"/>
</dbReference>
<dbReference type="RefSeq" id="WP_171189993.1">
    <property type="nucleotide sequence ID" value="NZ_WTPX01000291.1"/>
</dbReference>
<evidence type="ECO:0000259" key="1">
    <source>
        <dbReference type="PROSITE" id="PS50995"/>
    </source>
</evidence>